<dbReference type="EMBL" id="CAIIXF020000002">
    <property type="protein sequence ID" value="CAH1776996.1"/>
    <property type="molecule type" value="Genomic_DNA"/>
</dbReference>
<comment type="similarity">
    <text evidence="1">Belongs to the sulfotransferase 1 family.</text>
</comment>
<proteinExistence type="inferred from homology"/>
<dbReference type="AlphaFoldDB" id="A0A8J1TH99"/>
<evidence type="ECO:0000313" key="5">
    <source>
        <dbReference type="Proteomes" id="UP000749559"/>
    </source>
</evidence>
<feature type="domain" description="Sulfotransferase" evidence="3">
    <location>
        <begin position="29"/>
        <end position="215"/>
    </location>
</feature>
<comment type="caution">
    <text evidence="4">The sequence shown here is derived from an EMBL/GenBank/DDBJ whole genome shotgun (WGS) entry which is preliminary data.</text>
</comment>
<evidence type="ECO:0000256" key="1">
    <source>
        <dbReference type="ARBA" id="ARBA00005771"/>
    </source>
</evidence>
<name>A0A8J1TH99_OWEFU</name>
<dbReference type="InterPro" id="IPR000863">
    <property type="entry name" value="Sulfotransferase_dom"/>
</dbReference>
<dbReference type="PANTHER" id="PTHR11783">
    <property type="entry name" value="SULFOTRANSFERASE SULT"/>
    <property type="match status" value="1"/>
</dbReference>
<dbReference type="Pfam" id="PF00685">
    <property type="entry name" value="Sulfotransfer_1"/>
    <property type="match status" value="1"/>
</dbReference>
<gene>
    <name evidence="4" type="ORF">OFUS_LOCUS4117</name>
</gene>
<reference evidence="4" key="1">
    <citation type="submission" date="2022-03" db="EMBL/GenBank/DDBJ databases">
        <authorList>
            <person name="Martin C."/>
        </authorList>
    </citation>
    <scope>NUCLEOTIDE SEQUENCE</scope>
</reference>
<protein>
    <recommendedName>
        <fullName evidence="3">Sulfotransferase domain-containing protein</fullName>
    </recommendedName>
</protein>
<dbReference type="Gene3D" id="3.40.50.300">
    <property type="entry name" value="P-loop containing nucleotide triphosphate hydrolases"/>
    <property type="match status" value="1"/>
</dbReference>
<dbReference type="InterPro" id="IPR027417">
    <property type="entry name" value="P-loop_NTPase"/>
</dbReference>
<dbReference type="Proteomes" id="UP000749559">
    <property type="component" value="Unassembled WGS sequence"/>
</dbReference>
<dbReference type="GO" id="GO:0008146">
    <property type="term" value="F:sulfotransferase activity"/>
    <property type="evidence" value="ECO:0007669"/>
    <property type="project" value="InterPro"/>
</dbReference>
<sequence length="227" mass="26766">MNEVVYMLQHGTTDSANEDKLRNFVEFRTMDELESMPSPRLLLTHLKYDDMPKDVFTKGCKMFYMYRNPKDVAVSYLYHMEAFNYAYCFNGGWTEYFDMMLNGPHEYGRWIDSVPDWLEKISGNPNILVISYEDLKKEFIDTAKKLSAHIGKTYNEEFYEKLAETCSIDTMKKNDKLDFAKLITGKPAIRKGQVGDWKNYFTVAQNEQFNTIYDPIIDKLKCRVQFE</sequence>
<keyword evidence="2" id="KW-0808">Transferase</keyword>
<dbReference type="SUPFAM" id="SSF52540">
    <property type="entry name" value="P-loop containing nucleoside triphosphate hydrolases"/>
    <property type="match status" value="1"/>
</dbReference>
<dbReference type="OrthoDB" id="205623at2759"/>
<organism evidence="4 5">
    <name type="scientific">Owenia fusiformis</name>
    <name type="common">Polychaete worm</name>
    <dbReference type="NCBI Taxonomy" id="6347"/>
    <lineage>
        <taxon>Eukaryota</taxon>
        <taxon>Metazoa</taxon>
        <taxon>Spiralia</taxon>
        <taxon>Lophotrochozoa</taxon>
        <taxon>Annelida</taxon>
        <taxon>Polychaeta</taxon>
        <taxon>Sedentaria</taxon>
        <taxon>Canalipalpata</taxon>
        <taxon>Sabellida</taxon>
        <taxon>Oweniida</taxon>
        <taxon>Oweniidae</taxon>
        <taxon>Owenia</taxon>
    </lineage>
</organism>
<evidence type="ECO:0000259" key="3">
    <source>
        <dbReference type="Pfam" id="PF00685"/>
    </source>
</evidence>
<evidence type="ECO:0000313" key="4">
    <source>
        <dbReference type="EMBL" id="CAH1776996.1"/>
    </source>
</evidence>
<keyword evidence="5" id="KW-1185">Reference proteome</keyword>
<accession>A0A8J1TH99</accession>
<evidence type="ECO:0000256" key="2">
    <source>
        <dbReference type="ARBA" id="ARBA00022679"/>
    </source>
</evidence>